<reference evidence="1 2" key="1">
    <citation type="journal article" date="2011" name="J. Bacteriol.">
        <title>Genome sequence of the ethanol-producing Zymomonas mobilis subsp. pomaceae lectotype strain ATCC 29192.</title>
        <authorList>
            <person name="Kouvelis V.N."/>
            <person name="Davenport K.W."/>
            <person name="Brettin T.S."/>
            <person name="Bruce D."/>
            <person name="Detter C."/>
            <person name="Han C.S."/>
            <person name="Nolan M."/>
            <person name="Tapia R."/>
            <person name="Damoulaki A."/>
            <person name="Kyrpides N.C."/>
            <person name="Typas M.A."/>
            <person name="Pappas K.M."/>
        </authorList>
    </citation>
    <scope>NUCLEOTIDE SEQUENCE [LARGE SCALE GENOMIC DNA]</scope>
    <source>
        <strain evidence="2">ATCC 29192 / DSM 22645 / JCM 10191 / CCUG 17912 / NBRC 13757 / NCIMB 11200 / NRRL B-4491 / Barker I</strain>
    </source>
</reference>
<sequence length="140" mass="16808">MGQKAQIPTDVRTILLRMVDILVENKEYGRGRILYHLVGEIETDPFHDNIKQLYGNVSSFFDHSPNREFRRLKQRLYEFLYKGKYRMLPDTRPNSIAQKEHSVHYNKKSILRSMTYSRFISAFTKMKNSFKKTYSFLFKK</sequence>
<organism evidence="1 2">
    <name type="scientific">Zymomonas mobilis subsp. pomaceae (strain ATCC 29192 / DSM 22645 / JCM 10191 / CCUG 17912 / NBRC 13757 / NCIMB 11200 / NRRL B-4491 / Barker I)</name>
    <dbReference type="NCBI Taxonomy" id="579138"/>
    <lineage>
        <taxon>Bacteria</taxon>
        <taxon>Pseudomonadati</taxon>
        <taxon>Pseudomonadota</taxon>
        <taxon>Alphaproteobacteria</taxon>
        <taxon>Sphingomonadales</taxon>
        <taxon>Zymomonadaceae</taxon>
        <taxon>Zymomonas</taxon>
    </lineage>
</organism>
<dbReference type="RefSeq" id="WP_013934696.1">
    <property type="nucleotide sequence ID" value="NC_015709.1"/>
</dbReference>
<evidence type="ECO:0000313" key="1">
    <source>
        <dbReference type="EMBL" id="AEI38308.1"/>
    </source>
</evidence>
<name>F8EV90_ZYMMT</name>
<dbReference type="Proteomes" id="UP000000491">
    <property type="component" value="Chromosome"/>
</dbReference>
<protein>
    <submittedName>
        <fullName evidence="1">Uncharacterized protein</fullName>
    </submittedName>
</protein>
<dbReference type="HOGENOM" id="CLU_1834419_0_0_5"/>
<gene>
    <name evidence="1" type="ordered locus">Zymop_1418</name>
</gene>
<proteinExistence type="predicted"/>
<dbReference type="KEGG" id="zmp:Zymop_1418"/>
<dbReference type="EMBL" id="CP002865">
    <property type="protein sequence ID" value="AEI38308.1"/>
    <property type="molecule type" value="Genomic_DNA"/>
</dbReference>
<dbReference type="AlphaFoldDB" id="F8EV90"/>
<accession>F8EV90</accession>
<evidence type="ECO:0000313" key="2">
    <source>
        <dbReference type="Proteomes" id="UP000000491"/>
    </source>
</evidence>